<dbReference type="Proteomes" id="UP000663833">
    <property type="component" value="Unassembled WGS sequence"/>
</dbReference>
<evidence type="ECO:0000313" key="10">
    <source>
        <dbReference type="EMBL" id="CAF4483820.1"/>
    </source>
</evidence>
<dbReference type="EMBL" id="CAJNYT010000037">
    <property type="protein sequence ID" value="CAF3310010.1"/>
    <property type="molecule type" value="Genomic_DNA"/>
</dbReference>
<evidence type="ECO:0000313" key="8">
    <source>
        <dbReference type="EMBL" id="CAF4262525.1"/>
    </source>
</evidence>
<evidence type="ECO:0000313" key="12">
    <source>
        <dbReference type="EMBL" id="CAF4750136.1"/>
    </source>
</evidence>
<dbReference type="EMBL" id="CAJNYD010000050">
    <property type="protein sequence ID" value="CAF3195913.1"/>
    <property type="molecule type" value="Genomic_DNA"/>
</dbReference>
<dbReference type="Proteomes" id="UP000663873">
    <property type="component" value="Unassembled WGS sequence"/>
</dbReference>
<proteinExistence type="predicted"/>
<evidence type="ECO:0000259" key="2">
    <source>
        <dbReference type="Pfam" id="PF09832"/>
    </source>
</evidence>
<keyword evidence="1" id="KW-0732">Signal</keyword>
<evidence type="ECO:0000313" key="5">
    <source>
        <dbReference type="EMBL" id="CAF3310010.1"/>
    </source>
</evidence>
<comment type="caution">
    <text evidence="12">The sequence shown here is derived from an EMBL/GenBank/DDBJ whole genome shotgun (WGS) entry which is preliminary data.</text>
</comment>
<dbReference type="OrthoDB" id="10015205at2759"/>
<protein>
    <recommendedName>
        <fullName evidence="2">DUF2059 domain-containing protein</fullName>
    </recommendedName>
</protein>
<name>A0A821LGQ0_9BILA</name>
<dbReference type="EMBL" id="CAJOBO010001896">
    <property type="protein sequence ID" value="CAF4417418.1"/>
    <property type="molecule type" value="Genomic_DNA"/>
</dbReference>
<evidence type="ECO:0000313" key="11">
    <source>
        <dbReference type="EMBL" id="CAF4496684.1"/>
    </source>
</evidence>
<dbReference type="EMBL" id="CAJOBS010001655">
    <property type="protein sequence ID" value="CAF4750136.1"/>
    <property type="molecule type" value="Genomic_DNA"/>
</dbReference>
<dbReference type="EMBL" id="CAJOBR010000228">
    <property type="protein sequence ID" value="CAF4483820.1"/>
    <property type="molecule type" value="Genomic_DNA"/>
</dbReference>
<evidence type="ECO:0000313" key="13">
    <source>
        <dbReference type="Proteomes" id="UP000663838"/>
    </source>
</evidence>
<accession>A0A821LGQ0</accession>
<sequence>MSFRLYFAILSIGFLIEIEGKSAPRVKLSGRINHLLNITDAENKFDTVLETYINSDCTLSIYKSEMKSFTDKFLSFQSLRPHIVRIYRDLYTLSDVNGMIKFYTSSLGKKVLEKEVQAELRLSQLIKNKLQEQMPQVISWFQQVFFTNVSNNEIN</sequence>
<dbReference type="EMBL" id="CAJNXB010001691">
    <property type="protein sequence ID" value="CAF3188124.1"/>
    <property type="molecule type" value="Genomic_DNA"/>
</dbReference>
<evidence type="ECO:0000313" key="7">
    <source>
        <dbReference type="EMBL" id="CAF3767051.1"/>
    </source>
</evidence>
<dbReference type="Proteomes" id="UP000663825">
    <property type="component" value="Unassembled WGS sequence"/>
</dbReference>
<dbReference type="Proteomes" id="UP000663872">
    <property type="component" value="Unassembled WGS sequence"/>
</dbReference>
<dbReference type="EMBL" id="CAJNYV010005625">
    <property type="protein sequence ID" value="CAF3767051.1"/>
    <property type="molecule type" value="Genomic_DNA"/>
</dbReference>
<organism evidence="12 13">
    <name type="scientific">Rotaria socialis</name>
    <dbReference type="NCBI Taxonomy" id="392032"/>
    <lineage>
        <taxon>Eukaryota</taxon>
        <taxon>Metazoa</taxon>
        <taxon>Spiralia</taxon>
        <taxon>Gnathifera</taxon>
        <taxon>Rotifera</taxon>
        <taxon>Eurotatoria</taxon>
        <taxon>Bdelloidea</taxon>
        <taxon>Philodinida</taxon>
        <taxon>Philodinidae</taxon>
        <taxon>Rotaria</taxon>
    </lineage>
</organism>
<dbReference type="Proteomes" id="UP000663869">
    <property type="component" value="Unassembled WGS sequence"/>
</dbReference>
<dbReference type="Proteomes" id="UP000663851">
    <property type="component" value="Unassembled WGS sequence"/>
</dbReference>
<feature type="domain" description="DUF2059" evidence="2">
    <location>
        <begin position="78"/>
        <end position="134"/>
    </location>
</feature>
<dbReference type="Proteomes" id="UP000663862">
    <property type="component" value="Unassembled WGS sequence"/>
</dbReference>
<reference evidence="12" key="1">
    <citation type="submission" date="2021-02" db="EMBL/GenBank/DDBJ databases">
        <authorList>
            <person name="Nowell W R."/>
        </authorList>
    </citation>
    <scope>NUCLEOTIDE SEQUENCE</scope>
</reference>
<dbReference type="Proteomes" id="UP000663838">
    <property type="component" value="Unassembled WGS sequence"/>
</dbReference>
<dbReference type="InterPro" id="IPR018637">
    <property type="entry name" value="DUF2059"/>
</dbReference>
<evidence type="ECO:0000313" key="14">
    <source>
        <dbReference type="Proteomes" id="UP000663873"/>
    </source>
</evidence>
<evidence type="ECO:0000313" key="9">
    <source>
        <dbReference type="EMBL" id="CAF4417418.1"/>
    </source>
</evidence>
<evidence type="ECO:0000313" key="4">
    <source>
        <dbReference type="EMBL" id="CAF3195913.1"/>
    </source>
</evidence>
<evidence type="ECO:0000313" key="3">
    <source>
        <dbReference type="EMBL" id="CAF3188124.1"/>
    </source>
</evidence>
<feature type="signal peptide" evidence="1">
    <location>
        <begin position="1"/>
        <end position="20"/>
    </location>
</feature>
<feature type="chain" id="PRO_5035623659" description="DUF2059 domain-containing protein" evidence="1">
    <location>
        <begin position="21"/>
        <end position="155"/>
    </location>
</feature>
<keyword evidence="14" id="KW-1185">Reference proteome</keyword>
<dbReference type="Pfam" id="PF09832">
    <property type="entry name" value="DUF2059"/>
    <property type="match status" value="1"/>
</dbReference>
<dbReference type="EMBL" id="CAJOBQ010001550">
    <property type="protein sequence ID" value="CAF4496684.1"/>
    <property type="molecule type" value="Genomic_DNA"/>
</dbReference>
<dbReference type="AlphaFoldDB" id="A0A821LGQ0"/>
<dbReference type="Proteomes" id="UP000663848">
    <property type="component" value="Unassembled WGS sequence"/>
</dbReference>
<dbReference type="Proteomes" id="UP000663865">
    <property type="component" value="Unassembled WGS sequence"/>
</dbReference>
<evidence type="ECO:0000256" key="1">
    <source>
        <dbReference type="SAM" id="SignalP"/>
    </source>
</evidence>
<dbReference type="EMBL" id="CAJOBP010001193">
    <property type="protein sequence ID" value="CAF4262525.1"/>
    <property type="molecule type" value="Genomic_DNA"/>
</dbReference>
<evidence type="ECO:0000313" key="6">
    <source>
        <dbReference type="EMBL" id="CAF3692093.1"/>
    </source>
</evidence>
<dbReference type="EMBL" id="CAJNYU010003668">
    <property type="protein sequence ID" value="CAF3692093.1"/>
    <property type="molecule type" value="Genomic_DNA"/>
</dbReference>
<gene>
    <name evidence="6" type="ORF">FME351_LOCUS27128</name>
    <name evidence="5" type="ORF">GRG538_LOCUS1396</name>
    <name evidence="9" type="ORF">HFQ381_LOCUS21300</name>
    <name evidence="7" type="ORF">KIK155_LOCUS30602</name>
    <name evidence="4" type="ORF">LUA448_LOCUS1904</name>
    <name evidence="10" type="ORF">QYT958_LOCUS3269</name>
    <name evidence="3" type="ORF">TIS948_LOCUS11768</name>
    <name evidence="12" type="ORF">TOA249_LOCUS20312</name>
    <name evidence="11" type="ORF">TSG867_LOCUS20749</name>
    <name evidence="8" type="ORF">UJA718_LOCUS10255</name>
</gene>